<gene>
    <name evidence="6" type="ORF">C7440_3330</name>
</gene>
<dbReference type="SMART" id="SM00346">
    <property type="entry name" value="HTH_ICLR"/>
    <property type="match status" value="1"/>
</dbReference>
<dbReference type="RefSeq" id="WP_017525635.1">
    <property type="nucleotide sequence ID" value="NZ_JACCEX010000007.1"/>
</dbReference>
<dbReference type="InterPro" id="IPR014757">
    <property type="entry name" value="Tscrpt_reg_IclR_C"/>
</dbReference>
<protein>
    <submittedName>
        <fullName evidence="6">IclR family transcriptional regulator</fullName>
    </submittedName>
</protein>
<organism evidence="6 7">
    <name type="scientific">Pusillimonas noertemannii</name>
    <dbReference type="NCBI Taxonomy" id="305977"/>
    <lineage>
        <taxon>Bacteria</taxon>
        <taxon>Pseudomonadati</taxon>
        <taxon>Pseudomonadota</taxon>
        <taxon>Betaproteobacteria</taxon>
        <taxon>Burkholderiales</taxon>
        <taxon>Alcaligenaceae</taxon>
        <taxon>Pusillimonas</taxon>
    </lineage>
</organism>
<dbReference type="AlphaFoldDB" id="A0A2U1CII4"/>
<keyword evidence="1" id="KW-0805">Transcription regulation</keyword>
<dbReference type="Gene3D" id="1.10.10.10">
    <property type="entry name" value="Winged helix-like DNA-binding domain superfamily/Winged helix DNA-binding domain"/>
    <property type="match status" value="1"/>
</dbReference>
<evidence type="ECO:0000256" key="1">
    <source>
        <dbReference type="ARBA" id="ARBA00023015"/>
    </source>
</evidence>
<evidence type="ECO:0000259" key="4">
    <source>
        <dbReference type="PROSITE" id="PS51077"/>
    </source>
</evidence>
<feature type="domain" description="HTH iclR-type" evidence="4">
    <location>
        <begin position="21"/>
        <end position="83"/>
    </location>
</feature>
<proteinExistence type="predicted"/>
<keyword evidence="3" id="KW-0804">Transcription</keyword>
<dbReference type="Gene3D" id="3.30.450.40">
    <property type="match status" value="1"/>
</dbReference>
<dbReference type="GO" id="GO:0003700">
    <property type="term" value="F:DNA-binding transcription factor activity"/>
    <property type="evidence" value="ECO:0007669"/>
    <property type="project" value="TreeGrafter"/>
</dbReference>
<dbReference type="FunFam" id="1.10.10.10:FF:000056">
    <property type="entry name" value="IclR family transcriptional regulator"/>
    <property type="match status" value="1"/>
</dbReference>
<sequence>MEQGAKVLKAAKKPAKPKTRLSSVANAIRIIKVFSDDEYEIGISDLGKRLTLPKSTVHRLASTLVDAGMLEQNAENGKYRLGLTIFELGSLVRRKMDFSNEAKPYLMELREKTGETVLLSVLEHSSMLVINSLESKYSVRMTVDVGVRRHACYTAAGKALLAFQPIEVVDEIIAQGWEAETDNTITDPAAFRQELADIRSSGYALDDEEGEVGLRSIGVPIRDHGGNVVAAVSVVGPSQRLTKRILASYVSDVVSAGEAISLRLGYQPLRNARRRA</sequence>
<name>A0A2U1CII4_9BURK</name>
<evidence type="ECO:0000259" key="5">
    <source>
        <dbReference type="PROSITE" id="PS51078"/>
    </source>
</evidence>
<feature type="domain" description="IclR-ED" evidence="5">
    <location>
        <begin position="84"/>
        <end position="266"/>
    </location>
</feature>
<accession>A0A2U1CII4</accession>
<evidence type="ECO:0000313" key="6">
    <source>
        <dbReference type="EMBL" id="PVY60826.1"/>
    </source>
</evidence>
<dbReference type="PANTHER" id="PTHR30136:SF35">
    <property type="entry name" value="HTH-TYPE TRANSCRIPTIONAL REGULATOR RV1719"/>
    <property type="match status" value="1"/>
</dbReference>
<dbReference type="Proteomes" id="UP000246145">
    <property type="component" value="Unassembled WGS sequence"/>
</dbReference>
<evidence type="ECO:0000256" key="2">
    <source>
        <dbReference type="ARBA" id="ARBA00023125"/>
    </source>
</evidence>
<dbReference type="InterPro" id="IPR036390">
    <property type="entry name" value="WH_DNA-bd_sf"/>
</dbReference>
<dbReference type="STRING" id="1231391.GCA_000308195_03283"/>
<comment type="caution">
    <text evidence="6">The sequence shown here is derived from an EMBL/GenBank/DDBJ whole genome shotgun (WGS) entry which is preliminary data.</text>
</comment>
<dbReference type="GO" id="GO:0045892">
    <property type="term" value="P:negative regulation of DNA-templated transcription"/>
    <property type="evidence" value="ECO:0007669"/>
    <property type="project" value="TreeGrafter"/>
</dbReference>
<keyword evidence="2" id="KW-0238">DNA-binding</keyword>
<dbReference type="GO" id="GO:0003677">
    <property type="term" value="F:DNA binding"/>
    <property type="evidence" value="ECO:0007669"/>
    <property type="project" value="UniProtKB-KW"/>
</dbReference>
<reference evidence="6 7" key="1">
    <citation type="submission" date="2018-04" db="EMBL/GenBank/DDBJ databases">
        <title>Genomic Encyclopedia of Type Strains, Phase IV (KMG-IV): sequencing the most valuable type-strain genomes for metagenomic binning, comparative biology and taxonomic classification.</title>
        <authorList>
            <person name="Goeker M."/>
        </authorList>
    </citation>
    <scope>NUCLEOTIDE SEQUENCE [LARGE SCALE GENOMIC DNA]</scope>
    <source>
        <strain evidence="6 7">DSM 10065</strain>
    </source>
</reference>
<dbReference type="InterPro" id="IPR029016">
    <property type="entry name" value="GAF-like_dom_sf"/>
</dbReference>
<dbReference type="InterPro" id="IPR036388">
    <property type="entry name" value="WH-like_DNA-bd_sf"/>
</dbReference>
<dbReference type="SUPFAM" id="SSF55781">
    <property type="entry name" value="GAF domain-like"/>
    <property type="match status" value="1"/>
</dbReference>
<dbReference type="Pfam" id="PF01614">
    <property type="entry name" value="IclR_C"/>
    <property type="match status" value="1"/>
</dbReference>
<dbReference type="Pfam" id="PF09339">
    <property type="entry name" value="HTH_IclR"/>
    <property type="match status" value="1"/>
</dbReference>
<dbReference type="InterPro" id="IPR005471">
    <property type="entry name" value="Tscrpt_reg_IclR_N"/>
</dbReference>
<dbReference type="PANTHER" id="PTHR30136">
    <property type="entry name" value="HELIX-TURN-HELIX TRANSCRIPTIONAL REGULATOR, ICLR FAMILY"/>
    <property type="match status" value="1"/>
</dbReference>
<evidence type="ECO:0000313" key="7">
    <source>
        <dbReference type="Proteomes" id="UP000246145"/>
    </source>
</evidence>
<dbReference type="SUPFAM" id="SSF46785">
    <property type="entry name" value="Winged helix' DNA-binding domain"/>
    <property type="match status" value="1"/>
</dbReference>
<dbReference type="PROSITE" id="PS51077">
    <property type="entry name" value="HTH_ICLR"/>
    <property type="match status" value="1"/>
</dbReference>
<dbReference type="EMBL" id="QEKO01000006">
    <property type="protein sequence ID" value="PVY60826.1"/>
    <property type="molecule type" value="Genomic_DNA"/>
</dbReference>
<dbReference type="InterPro" id="IPR050707">
    <property type="entry name" value="HTH_MetabolicPath_Reg"/>
</dbReference>
<keyword evidence="7" id="KW-1185">Reference proteome</keyword>
<dbReference type="PROSITE" id="PS51078">
    <property type="entry name" value="ICLR_ED"/>
    <property type="match status" value="1"/>
</dbReference>
<evidence type="ECO:0000256" key="3">
    <source>
        <dbReference type="ARBA" id="ARBA00023163"/>
    </source>
</evidence>